<sequence>MLEAFEWGFPASYGIFLEHYSHNDFVGSNRTAVVGACAMLSIVPVPLEQDHVRRHKLQGNMYVGIHSCTPFSISSQDSGICNTRRPHTSLLGSLS</sequence>
<accession>A0A8K0QWP6</accession>
<keyword evidence="2" id="KW-1185">Reference proteome</keyword>
<gene>
    <name evidence="1" type="ORF">FB567DRAFT_537851</name>
</gene>
<proteinExistence type="predicted"/>
<reference evidence="1" key="1">
    <citation type="journal article" date="2021" name="Nat. Commun.">
        <title>Genetic determinants of endophytism in the Arabidopsis root mycobiome.</title>
        <authorList>
            <person name="Mesny F."/>
            <person name="Miyauchi S."/>
            <person name="Thiergart T."/>
            <person name="Pickel B."/>
            <person name="Atanasova L."/>
            <person name="Karlsson M."/>
            <person name="Huettel B."/>
            <person name="Barry K.W."/>
            <person name="Haridas S."/>
            <person name="Chen C."/>
            <person name="Bauer D."/>
            <person name="Andreopoulos W."/>
            <person name="Pangilinan J."/>
            <person name="LaButti K."/>
            <person name="Riley R."/>
            <person name="Lipzen A."/>
            <person name="Clum A."/>
            <person name="Drula E."/>
            <person name="Henrissat B."/>
            <person name="Kohler A."/>
            <person name="Grigoriev I.V."/>
            <person name="Martin F.M."/>
            <person name="Hacquard S."/>
        </authorList>
    </citation>
    <scope>NUCLEOTIDE SEQUENCE</scope>
    <source>
        <strain evidence="1">MPI-SDFR-AT-0120</strain>
    </source>
</reference>
<evidence type="ECO:0000313" key="2">
    <source>
        <dbReference type="Proteomes" id="UP000813461"/>
    </source>
</evidence>
<dbReference type="Proteomes" id="UP000813461">
    <property type="component" value="Unassembled WGS sequence"/>
</dbReference>
<organism evidence="1 2">
    <name type="scientific">Paraphoma chrysanthemicola</name>
    <dbReference type="NCBI Taxonomy" id="798071"/>
    <lineage>
        <taxon>Eukaryota</taxon>
        <taxon>Fungi</taxon>
        <taxon>Dikarya</taxon>
        <taxon>Ascomycota</taxon>
        <taxon>Pezizomycotina</taxon>
        <taxon>Dothideomycetes</taxon>
        <taxon>Pleosporomycetidae</taxon>
        <taxon>Pleosporales</taxon>
        <taxon>Pleosporineae</taxon>
        <taxon>Phaeosphaeriaceae</taxon>
        <taxon>Paraphoma</taxon>
    </lineage>
</organism>
<dbReference type="AlphaFoldDB" id="A0A8K0QWP6"/>
<comment type="caution">
    <text evidence="1">The sequence shown here is derived from an EMBL/GenBank/DDBJ whole genome shotgun (WGS) entry which is preliminary data.</text>
</comment>
<protein>
    <submittedName>
        <fullName evidence="1">Uncharacterized protein</fullName>
    </submittedName>
</protein>
<dbReference type="EMBL" id="JAGMVJ010000023">
    <property type="protein sequence ID" value="KAH7072330.1"/>
    <property type="molecule type" value="Genomic_DNA"/>
</dbReference>
<evidence type="ECO:0000313" key="1">
    <source>
        <dbReference type="EMBL" id="KAH7072330.1"/>
    </source>
</evidence>
<name>A0A8K0QWP6_9PLEO</name>